<reference evidence="5 6" key="1">
    <citation type="submission" date="2021-08" db="EMBL/GenBank/DDBJ databases">
        <title>Comparative Genomics Analysis of the Genus Qipengyuania Reveals Extensive Genetic Diversity and Metabolic Versatility, Including the Description of Fifteen Novel Species.</title>
        <authorList>
            <person name="Liu Y."/>
        </authorList>
    </citation>
    <scope>NUCLEOTIDE SEQUENCE [LARGE SCALE GENOMIC DNA]</scope>
    <source>
        <strain evidence="5 6">GH25</strain>
    </source>
</reference>
<protein>
    <submittedName>
        <fullName evidence="5">Serine hydrolase</fullName>
    </submittedName>
</protein>
<keyword evidence="2" id="KW-0732">Signal</keyword>
<dbReference type="GO" id="GO:0016787">
    <property type="term" value="F:hydrolase activity"/>
    <property type="evidence" value="ECO:0007669"/>
    <property type="project" value="UniProtKB-KW"/>
</dbReference>
<feature type="domain" description="Beta-lactamase-related" evidence="3">
    <location>
        <begin position="179"/>
        <end position="459"/>
    </location>
</feature>
<keyword evidence="6" id="KW-1185">Reference proteome</keyword>
<dbReference type="Proteomes" id="UP000776651">
    <property type="component" value="Unassembled WGS sequence"/>
</dbReference>
<name>A0ABS7JDZ2_9SPHN</name>
<sequence length="573" mass="60445">MNIRSHIGNAGIVAALVAAAPAVAQQADGYWRGNLDLNGTSLTIGVALERAADGALVGTLDSPDQKAFDIPLSEVVADADTLSFSVPAIGAAYSGTWDAEAEAWQGVFSQAGMQFPLTLSAGQPPERTAEVKQPSLPDDWEMPADDAIRTAITDRLAGRPGAGMIVGTVEAANARTISSDEASVNARTLFEIGSMTKVFTGLLLADMVLDGTVSLDDPVESYLPDGATMPRRDGRQITLRNLSQQDSGLPRLPDNLSPSDVTDPYADYTEADLLGFLAAYELPREIGSQYGYSNLGVGLLGYVLARAAKSDFETLLRTRILDPLGMEDTAITLTPDQQARFIGGFDEYMRPTSAWNLAVLAGAGGLRSTAHDMDIFLKAALDPESPIAPAMKLTLGETRQWPGFKAGLGWMITMAPAGEVIGHGGGTGGFRSYMGLQPATGRGVVALTNSAAEPSAQDIALHVLIGAPIAEAKAVPEAPTGVDRTDVELSQEQLDRVTGTYRFNPDLALVVTRKGDQLMAAITGQGALPIFPRSETEFFWRAVNAEVVFAEDNGIVTSATFTQDGASSPLVKE</sequence>
<dbReference type="SUPFAM" id="SSF56601">
    <property type="entry name" value="beta-lactamase/transpeptidase-like"/>
    <property type="match status" value="1"/>
</dbReference>
<dbReference type="InterPro" id="IPR012338">
    <property type="entry name" value="Beta-lactam/transpept-like"/>
</dbReference>
<accession>A0ABS7JDZ2</accession>
<dbReference type="PANTHER" id="PTHR22935">
    <property type="entry name" value="PENICILLIN-BINDING PROTEIN"/>
    <property type="match status" value="1"/>
</dbReference>
<evidence type="ECO:0000313" key="6">
    <source>
        <dbReference type="Proteomes" id="UP000776651"/>
    </source>
</evidence>
<evidence type="ECO:0000259" key="4">
    <source>
        <dbReference type="Pfam" id="PF11954"/>
    </source>
</evidence>
<evidence type="ECO:0000256" key="2">
    <source>
        <dbReference type="SAM" id="SignalP"/>
    </source>
</evidence>
<feature type="chain" id="PRO_5045444559" evidence="2">
    <location>
        <begin position="25"/>
        <end position="573"/>
    </location>
</feature>
<evidence type="ECO:0000256" key="1">
    <source>
        <dbReference type="ARBA" id="ARBA00038473"/>
    </source>
</evidence>
<comment type="similarity">
    <text evidence="1">Belongs to the beta-lactamase family.</text>
</comment>
<organism evidence="5 6">
    <name type="scientific">Qipengyuania pacifica</name>
    <dbReference type="NCBI Taxonomy" id="2860199"/>
    <lineage>
        <taxon>Bacteria</taxon>
        <taxon>Pseudomonadati</taxon>
        <taxon>Pseudomonadota</taxon>
        <taxon>Alphaproteobacteria</taxon>
        <taxon>Sphingomonadales</taxon>
        <taxon>Erythrobacteraceae</taxon>
        <taxon>Qipengyuania</taxon>
    </lineage>
</organism>
<keyword evidence="5" id="KW-0378">Hydrolase</keyword>
<gene>
    <name evidence="5" type="ORF">K3177_06970</name>
</gene>
<evidence type="ECO:0000313" key="5">
    <source>
        <dbReference type="EMBL" id="MBX7488251.1"/>
    </source>
</evidence>
<dbReference type="EMBL" id="JAIGNQ010000002">
    <property type="protein sequence ID" value="MBX7488251.1"/>
    <property type="molecule type" value="Genomic_DNA"/>
</dbReference>
<evidence type="ECO:0000259" key="3">
    <source>
        <dbReference type="Pfam" id="PF00144"/>
    </source>
</evidence>
<dbReference type="RefSeq" id="WP_221597683.1">
    <property type="nucleotide sequence ID" value="NZ_JAIGNQ010000002.1"/>
</dbReference>
<feature type="domain" description="Peptidase S12 Pab87-related C-terminal" evidence="4">
    <location>
        <begin position="487"/>
        <end position="562"/>
    </location>
</feature>
<dbReference type="InterPro" id="IPR051478">
    <property type="entry name" value="Beta-lactamase-like_AB/R"/>
</dbReference>
<comment type="caution">
    <text evidence="5">The sequence shown here is derived from an EMBL/GenBank/DDBJ whole genome shotgun (WGS) entry which is preliminary data.</text>
</comment>
<feature type="signal peptide" evidence="2">
    <location>
        <begin position="1"/>
        <end position="24"/>
    </location>
</feature>
<dbReference type="Gene3D" id="3.40.710.10">
    <property type="entry name" value="DD-peptidase/beta-lactamase superfamily"/>
    <property type="match status" value="1"/>
</dbReference>
<proteinExistence type="inferred from homology"/>
<dbReference type="InterPro" id="IPR021860">
    <property type="entry name" value="Peptidase_S12_Pab87-rel_C"/>
</dbReference>
<dbReference type="Pfam" id="PF00144">
    <property type="entry name" value="Beta-lactamase"/>
    <property type="match status" value="1"/>
</dbReference>
<dbReference type="Pfam" id="PF11954">
    <property type="entry name" value="DUF3471"/>
    <property type="match status" value="1"/>
</dbReference>
<dbReference type="PANTHER" id="PTHR22935:SF95">
    <property type="entry name" value="BETA-LACTAMASE-LIKE 1-RELATED"/>
    <property type="match status" value="1"/>
</dbReference>
<dbReference type="InterPro" id="IPR001466">
    <property type="entry name" value="Beta-lactam-related"/>
</dbReference>